<dbReference type="EMBL" id="AMZH03021812">
    <property type="protein sequence ID" value="RRT37860.1"/>
    <property type="molecule type" value="Genomic_DNA"/>
</dbReference>
<organism evidence="1 2">
    <name type="scientific">Ensete ventricosum</name>
    <name type="common">Abyssinian banana</name>
    <name type="synonym">Musa ensete</name>
    <dbReference type="NCBI Taxonomy" id="4639"/>
    <lineage>
        <taxon>Eukaryota</taxon>
        <taxon>Viridiplantae</taxon>
        <taxon>Streptophyta</taxon>
        <taxon>Embryophyta</taxon>
        <taxon>Tracheophyta</taxon>
        <taxon>Spermatophyta</taxon>
        <taxon>Magnoliopsida</taxon>
        <taxon>Liliopsida</taxon>
        <taxon>Zingiberales</taxon>
        <taxon>Musaceae</taxon>
        <taxon>Ensete</taxon>
    </lineage>
</organism>
<name>A0A426XEI1_ENSVE</name>
<dbReference type="Proteomes" id="UP000287651">
    <property type="component" value="Unassembled WGS sequence"/>
</dbReference>
<accession>A0A426XEI1</accession>
<evidence type="ECO:0000313" key="1">
    <source>
        <dbReference type="EMBL" id="RRT37860.1"/>
    </source>
</evidence>
<sequence length="86" mass="9537">MAPRQSSSAGSWFQEVEAAPRPLLDYGPGIDLTCQGAISSRSRSTDYDVNLSFDWIGWVRSPIPFWSPGRVVSLFLDIMAEVSLED</sequence>
<proteinExistence type="predicted"/>
<comment type="caution">
    <text evidence="1">The sequence shown here is derived from an EMBL/GenBank/DDBJ whole genome shotgun (WGS) entry which is preliminary data.</text>
</comment>
<reference evidence="1 2" key="1">
    <citation type="journal article" date="2014" name="Agronomy (Basel)">
        <title>A Draft Genome Sequence for Ensete ventricosum, the Drought-Tolerant Tree Against Hunger.</title>
        <authorList>
            <person name="Harrison J."/>
            <person name="Moore K.A."/>
            <person name="Paszkiewicz K."/>
            <person name="Jones T."/>
            <person name="Grant M."/>
            <person name="Ambacheew D."/>
            <person name="Muzemil S."/>
            <person name="Studholme D.J."/>
        </authorList>
    </citation>
    <scope>NUCLEOTIDE SEQUENCE [LARGE SCALE GENOMIC DNA]</scope>
</reference>
<evidence type="ECO:0000313" key="2">
    <source>
        <dbReference type="Proteomes" id="UP000287651"/>
    </source>
</evidence>
<dbReference type="AlphaFoldDB" id="A0A426XEI1"/>
<gene>
    <name evidence="1" type="ORF">B296_00058933</name>
</gene>
<protein>
    <submittedName>
        <fullName evidence="1">Uncharacterized protein</fullName>
    </submittedName>
</protein>